<reference evidence="2 3" key="1">
    <citation type="submission" date="2018-12" db="EMBL/GenBank/DDBJ databases">
        <title>Venturia inaequalis Genome Resource.</title>
        <authorList>
            <person name="Lichtner F.J."/>
        </authorList>
    </citation>
    <scope>NUCLEOTIDE SEQUENCE [LARGE SCALE GENOMIC DNA]</scope>
    <source>
        <strain evidence="2 3">120213</strain>
    </source>
</reference>
<proteinExistence type="predicted"/>
<feature type="chain" id="PRO_5034711749" evidence="1">
    <location>
        <begin position="20"/>
        <end position="192"/>
    </location>
</feature>
<keyword evidence="1" id="KW-0732">Signal</keyword>
<organism evidence="2 3">
    <name type="scientific">Venturia inaequalis</name>
    <name type="common">Apple scab fungus</name>
    <dbReference type="NCBI Taxonomy" id="5025"/>
    <lineage>
        <taxon>Eukaryota</taxon>
        <taxon>Fungi</taxon>
        <taxon>Dikarya</taxon>
        <taxon>Ascomycota</taxon>
        <taxon>Pezizomycotina</taxon>
        <taxon>Dothideomycetes</taxon>
        <taxon>Pleosporomycetidae</taxon>
        <taxon>Venturiales</taxon>
        <taxon>Venturiaceae</taxon>
        <taxon>Venturia</taxon>
    </lineage>
</organism>
<dbReference type="Proteomes" id="UP000447873">
    <property type="component" value="Unassembled WGS sequence"/>
</dbReference>
<accession>A0A8H3U817</accession>
<comment type="caution">
    <text evidence="2">The sequence shown here is derived from an EMBL/GenBank/DDBJ whole genome shotgun (WGS) entry which is preliminary data.</text>
</comment>
<dbReference type="AlphaFoldDB" id="A0A8H3U817"/>
<evidence type="ECO:0000256" key="1">
    <source>
        <dbReference type="SAM" id="SignalP"/>
    </source>
</evidence>
<feature type="signal peptide" evidence="1">
    <location>
        <begin position="1"/>
        <end position="19"/>
    </location>
</feature>
<evidence type="ECO:0000313" key="2">
    <source>
        <dbReference type="EMBL" id="KAE9964731.1"/>
    </source>
</evidence>
<gene>
    <name evidence="2" type="ORF">EG328_010258</name>
</gene>
<evidence type="ECO:0000313" key="3">
    <source>
        <dbReference type="Proteomes" id="UP000447873"/>
    </source>
</evidence>
<name>A0A8H3U817_VENIN</name>
<protein>
    <submittedName>
        <fullName evidence="2">Uncharacterized protein</fullName>
    </submittedName>
</protein>
<dbReference type="EMBL" id="WNWS01000660">
    <property type="protein sequence ID" value="KAE9964731.1"/>
    <property type="molecule type" value="Genomic_DNA"/>
</dbReference>
<sequence>MKLAASLTFLSTLLTSAIAATPQPQSAPFRLRITSNSTSNATQYALPYRTGAMTFKLTLTNKINFATIWRLNTTTTSSDLGYLTTTATYKTSDKTSTNTTALPFAVTVSPRVGSNVAVLTFAPKAEEEQAGLTVFGIDKNQMLTIDVEFLQLAKALVDLWERVHKRYAEDCPRETRQEKALENYNAGAEKEL</sequence>